<accession>A0A964DZ96</accession>
<dbReference type="InterPro" id="IPR050807">
    <property type="entry name" value="TransReg_Diox_bact_type"/>
</dbReference>
<gene>
    <name evidence="3" type="ORF">ASILVAE211_09600</name>
</gene>
<dbReference type="GO" id="GO:0005829">
    <property type="term" value="C:cytosol"/>
    <property type="evidence" value="ECO:0007669"/>
    <property type="project" value="TreeGrafter"/>
</dbReference>
<keyword evidence="1" id="KW-0238">DNA-binding</keyword>
<proteinExistence type="predicted"/>
<reference evidence="3" key="2">
    <citation type="submission" date="2021-01" db="EMBL/GenBank/DDBJ databases">
        <authorList>
            <person name="Mieszkin S."/>
            <person name="Pouder E."/>
            <person name="Alain K."/>
        </authorList>
    </citation>
    <scope>NUCLEOTIDE SEQUENCE</scope>
    <source>
        <strain evidence="3">HW T2.11</strain>
    </source>
</reference>
<evidence type="ECO:0000313" key="3">
    <source>
        <dbReference type="EMBL" id="MCB8875433.1"/>
    </source>
</evidence>
<dbReference type="SUPFAM" id="SSF47413">
    <property type="entry name" value="lambda repressor-like DNA-binding domains"/>
    <property type="match status" value="1"/>
</dbReference>
<dbReference type="PROSITE" id="PS50943">
    <property type="entry name" value="HTH_CROC1"/>
    <property type="match status" value="1"/>
</dbReference>
<sequence length="129" mass="13881">MSTALTRPKIIESDDDTVTLNRDEWQSFVENAEDLASVAKFQAFVAEIGLDRVKHLGFTGQEAAKMLDGASPITIRRERAGMTQRALAQAADISPSYLAEIETGKKPGSLAVMAAIASVFGVPIENLMV</sequence>
<dbReference type="InterPro" id="IPR010982">
    <property type="entry name" value="Lambda_DNA-bd_dom_sf"/>
</dbReference>
<evidence type="ECO:0000256" key="1">
    <source>
        <dbReference type="ARBA" id="ARBA00023125"/>
    </source>
</evidence>
<dbReference type="InterPro" id="IPR001387">
    <property type="entry name" value="Cro/C1-type_HTH"/>
</dbReference>
<dbReference type="Gene3D" id="1.10.260.40">
    <property type="entry name" value="lambda repressor-like DNA-binding domains"/>
    <property type="match status" value="1"/>
</dbReference>
<dbReference type="RefSeq" id="WP_227321081.1">
    <property type="nucleotide sequence ID" value="NZ_JAESVB010000003.1"/>
</dbReference>
<dbReference type="CDD" id="cd00093">
    <property type="entry name" value="HTH_XRE"/>
    <property type="match status" value="1"/>
</dbReference>
<name>A0A964DZ96_9PROT</name>
<evidence type="ECO:0000313" key="4">
    <source>
        <dbReference type="Proteomes" id="UP000708298"/>
    </source>
</evidence>
<dbReference type="Proteomes" id="UP000708298">
    <property type="component" value="Unassembled WGS sequence"/>
</dbReference>
<evidence type="ECO:0000259" key="2">
    <source>
        <dbReference type="PROSITE" id="PS50943"/>
    </source>
</evidence>
<dbReference type="PANTHER" id="PTHR46797">
    <property type="entry name" value="HTH-TYPE TRANSCRIPTIONAL REGULATOR"/>
    <property type="match status" value="1"/>
</dbReference>
<dbReference type="GO" id="GO:0003677">
    <property type="term" value="F:DNA binding"/>
    <property type="evidence" value="ECO:0007669"/>
    <property type="project" value="UniProtKB-KW"/>
</dbReference>
<dbReference type="Pfam" id="PF01381">
    <property type="entry name" value="HTH_3"/>
    <property type="match status" value="1"/>
</dbReference>
<keyword evidence="4" id="KW-1185">Reference proteome</keyword>
<dbReference type="EMBL" id="JAESVB010000003">
    <property type="protein sequence ID" value="MCB8875433.1"/>
    <property type="molecule type" value="Genomic_DNA"/>
</dbReference>
<dbReference type="GO" id="GO:0003700">
    <property type="term" value="F:DNA-binding transcription factor activity"/>
    <property type="evidence" value="ECO:0007669"/>
    <property type="project" value="TreeGrafter"/>
</dbReference>
<protein>
    <submittedName>
        <fullName evidence="3">Helix-turn-helix transcriptional regulator</fullName>
    </submittedName>
</protein>
<dbReference type="AlphaFoldDB" id="A0A964DZ96"/>
<organism evidence="3 4">
    <name type="scientific">Acidisoma silvae</name>
    <dbReference type="NCBI Taxonomy" id="2802396"/>
    <lineage>
        <taxon>Bacteria</taxon>
        <taxon>Pseudomonadati</taxon>
        <taxon>Pseudomonadota</taxon>
        <taxon>Alphaproteobacteria</taxon>
        <taxon>Acetobacterales</taxon>
        <taxon>Acidocellaceae</taxon>
        <taxon>Acidisoma</taxon>
    </lineage>
</organism>
<dbReference type="SMART" id="SM00530">
    <property type="entry name" value="HTH_XRE"/>
    <property type="match status" value="1"/>
</dbReference>
<reference evidence="3" key="1">
    <citation type="journal article" date="2021" name="Microorganisms">
        <title>Acidisoma silvae sp. nov. and Acidisomacellulosilytica sp. nov., Two Acidophilic Bacteria Isolated from Decaying Wood, Hydrolyzing Cellulose and Producing Poly-3-hydroxybutyrate.</title>
        <authorList>
            <person name="Mieszkin S."/>
            <person name="Pouder E."/>
            <person name="Uroz S."/>
            <person name="Simon-Colin C."/>
            <person name="Alain K."/>
        </authorList>
    </citation>
    <scope>NUCLEOTIDE SEQUENCE</scope>
    <source>
        <strain evidence="3">HW T2.11</strain>
    </source>
</reference>
<dbReference type="PANTHER" id="PTHR46797:SF1">
    <property type="entry name" value="METHYLPHOSPHONATE SYNTHASE"/>
    <property type="match status" value="1"/>
</dbReference>
<feature type="domain" description="HTH cro/C1-type" evidence="2">
    <location>
        <begin position="73"/>
        <end position="127"/>
    </location>
</feature>
<comment type="caution">
    <text evidence="3">The sequence shown here is derived from an EMBL/GenBank/DDBJ whole genome shotgun (WGS) entry which is preliminary data.</text>
</comment>